<feature type="compositionally biased region" description="Polar residues" evidence="1">
    <location>
        <begin position="141"/>
        <end position="150"/>
    </location>
</feature>
<feature type="compositionally biased region" description="Polar residues" evidence="1">
    <location>
        <begin position="261"/>
        <end position="280"/>
    </location>
</feature>
<feature type="region of interest" description="Disordered" evidence="1">
    <location>
        <begin position="130"/>
        <end position="186"/>
    </location>
</feature>
<feature type="compositionally biased region" description="Low complexity" evidence="1">
    <location>
        <begin position="161"/>
        <end position="170"/>
    </location>
</feature>
<dbReference type="Proteomes" id="UP001458880">
    <property type="component" value="Unassembled WGS sequence"/>
</dbReference>
<keyword evidence="3" id="KW-1185">Reference proteome</keyword>
<feature type="compositionally biased region" description="Basic and acidic residues" evidence="1">
    <location>
        <begin position="91"/>
        <end position="103"/>
    </location>
</feature>
<sequence length="526" mass="59564">MNENSIDFIDLGKQLEENIKDDSNEGMLDVKIEPDEIKTEQAEDVFVFSDIAEVTDIKKEDRKENREKKKKRKKNKDEKQRHHHHHHEKNKNKSPEFKKELKLSRLPSPIPLSSTPTDIEIKVEIESQSLPNLLDIPSPPQNKSSPNLDISISPAAREPMISPIPKTSTSSKEKKREKFIPGFGSEIDEKIHESAVKSISEFEQPKQEPNEIRLEDTIKDEKPENNDEKPRVVISQEETEDAVAALLGESFGSGQFEDCYNEQQMSPINNDQVANISDENNVQDDEEMRQAVRSLNSNDLDMKPDTPQSEHELQIDTDTEEQEEVSLRYDHPPKTPDTVDLSQPPKTPDISNSCRNPPKTPDTVDLSQPPKTPDISNSCRNEESPPQQPQKTTIVIKATSIGSPPSLTPIKQEPKPKNVIRSPLPQSMPMLPEQRSVISKSWMEDQKEEMPEIPSETKKKIEEPLPPLTIQTSQFTPVVRISNSPKPFTSIPALKMAEPVLTDTSKQIDKQLKPESPKTLNKLTNN</sequence>
<feature type="compositionally biased region" description="Acidic residues" evidence="1">
    <location>
        <begin position="315"/>
        <end position="324"/>
    </location>
</feature>
<feature type="region of interest" description="Disordered" evidence="1">
    <location>
        <begin position="56"/>
        <end position="118"/>
    </location>
</feature>
<gene>
    <name evidence="2" type="ORF">QE152_g10718</name>
</gene>
<evidence type="ECO:0000256" key="1">
    <source>
        <dbReference type="SAM" id="MobiDB-lite"/>
    </source>
</evidence>
<feature type="compositionally biased region" description="Basic and acidic residues" evidence="1">
    <location>
        <begin position="300"/>
        <end position="314"/>
    </location>
</feature>
<feature type="compositionally biased region" description="Basic and acidic residues" evidence="1">
    <location>
        <begin position="203"/>
        <end position="231"/>
    </location>
</feature>
<evidence type="ECO:0000313" key="3">
    <source>
        <dbReference type="Proteomes" id="UP001458880"/>
    </source>
</evidence>
<feature type="compositionally biased region" description="Basic and acidic residues" evidence="1">
    <location>
        <begin position="325"/>
        <end position="334"/>
    </location>
</feature>
<comment type="caution">
    <text evidence="2">The sequence shown here is derived from an EMBL/GenBank/DDBJ whole genome shotgun (WGS) entry which is preliminary data.</text>
</comment>
<reference evidence="2 3" key="1">
    <citation type="journal article" date="2024" name="BMC Genomics">
        <title>De novo assembly and annotation of Popillia japonica's genome with initial clues to its potential as an invasive pest.</title>
        <authorList>
            <person name="Cucini C."/>
            <person name="Boschi S."/>
            <person name="Funari R."/>
            <person name="Cardaioli E."/>
            <person name="Iannotti N."/>
            <person name="Marturano G."/>
            <person name="Paoli F."/>
            <person name="Bruttini M."/>
            <person name="Carapelli A."/>
            <person name="Frati F."/>
            <person name="Nardi F."/>
        </authorList>
    </citation>
    <scope>NUCLEOTIDE SEQUENCE [LARGE SCALE GENOMIC DNA]</scope>
    <source>
        <strain evidence="2">DMR45628</strain>
    </source>
</reference>
<feature type="region of interest" description="Disordered" evidence="1">
    <location>
        <begin position="198"/>
        <end position="469"/>
    </location>
</feature>
<feature type="compositionally biased region" description="Basic and acidic residues" evidence="1">
    <location>
        <begin position="56"/>
        <end position="67"/>
    </location>
</feature>
<name>A0AAW1LUP4_POPJA</name>
<feature type="compositionally biased region" description="Low complexity" evidence="1">
    <location>
        <begin position="104"/>
        <end position="116"/>
    </location>
</feature>
<dbReference type="AlphaFoldDB" id="A0AAW1LUP4"/>
<proteinExistence type="predicted"/>
<feature type="compositionally biased region" description="Basic residues" evidence="1">
    <location>
        <begin position="81"/>
        <end position="90"/>
    </location>
</feature>
<feature type="region of interest" description="Disordered" evidence="1">
    <location>
        <begin position="505"/>
        <end position="526"/>
    </location>
</feature>
<feature type="compositionally biased region" description="Basic and acidic residues" evidence="1">
    <location>
        <begin position="506"/>
        <end position="516"/>
    </location>
</feature>
<accession>A0AAW1LUP4</accession>
<dbReference type="EMBL" id="JASPKY010000100">
    <property type="protein sequence ID" value="KAK9737439.1"/>
    <property type="molecule type" value="Genomic_DNA"/>
</dbReference>
<protein>
    <submittedName>
        <fullName evidence="2">Uncharacterized protein</fullName>
    </submittedName>
</protein>
<organism evidence="2 3">
    <name type="scientific">Popillia japonica</name>
    <name type="common">Japanese beetle</name>
    <dbReference type="NCBI Taxonomy" id="7064"/>
    <lineage>
        <taxon>Eukaryota</taxon>
        <taxon>Metazoa</taxon>
        <taxon>Ecdysozoa</taxon>
        <taxon>Arthropoda</taxon>
        <taxon>Hexapoda</taxon>
        <taxon>Insecta</taxon>
        <taxon>Pterygota</taxon>
        <taxon>Neoptera</taxon>
        <taxon>Endopterygota</taxon>
        <taxon>Coleoptera</taxon>
        <taxon>Polyphaga</taxon>
        <taxon>Scarabaeiformia</taxon>
        <taxon>Scarabaeidae</taxon>
        <taxon>Rutelinae</taxon>
        <taxon>Popillia</taxon>
    </lineage>
</organism>
<evidence type="ECO:0000313" key="2">
    <source>
        <dbReference type="EMBL" id="KAK9737439.1"/>
    </source>
</evidence>
<feature type="compositionally biased region" description="Basic and acidic residues" evidence="1">
    <location>
        <begin position="442"/>
        <end position="463"/>
    </location>
</feature>